<accession>A0A8S5MKL2</accession>
<keyword evidence="1" id="KW-1133">Transmembrane helix</keyword>
<protein>
    <submittedName>
        <fullName evidence="2">Uncharacterized protein</fullName>
    </submittedName>
</protein>
<evidence type="ECO:0000256" key="1">
    <source>
        <dbReference type="SAM" id="Phobius"/>
    </source>
</evidence>
<reference evidence="2" key="1">
    <citation type="journal article" date="2021" name="Proc. Natl. Acad. Sci. U.S.A.">
        <title>A Catalog of Tens of Thousands of Viruses from Human Metagenomes Reveals Hidden Associations with Chronic Diseases.</title>
        <authorList>
            <person name="Tisza M.J."/>
            <person name="Buck C.B."/>
        </authorList>
    </citation>
    <scope>NUCLEOTIDE SEQUENCE</scope>
    <source>
        <strain evidence="2">CtHMI2</strain>
    </source>
</reference>
<organism evidence="2">
    <name type="scientific">Siphoviridae sp. ctHMI2</name>
    <dbReference type="NCBI Taxonomy" id="2826231"/>
    <lineage>
        <taxon>Viruses</taxon>
        <taxon>Duplodnaviria</taxon>
        <taxon>Heunggongvirae</taxon>
        <taxon>Uroviricota</taxon>
        <taxon>Caudoviricetes</taxon>
    </lineage>
</organism>
<keyword evidence="1" id="KW-0472">Membrane</keyword>
<dbReference type="EMBL" id="BK014919">
    <property type="protein sequence ID" value="DAD82459.1"/>
    <property type="molecule type" value="Genomic_DNA"/>
</dbReference>
<feature type="transmembrane region" description="Helical" evidence="1">
    <location>
        <begin position="12"/>
        <end position="32"/>
    </location>
</feature>
<name>A0A8S5MKL2_9CAUD</name>
<sequence length="36" mass="4270">MKIKPKTGYKIALYTFVTLTVASYMWAVYSIIRWLI</sequence>
<keyword evidence="1" id="KW-0812">Transmembrane</keyword>
<proteinExistence type="predicted"/>
<evidence type="ECO:0000313" key="2">
    <source>
        <dbReference type="EMBL" id="DAD82459.1"/>
    </source>
</evidence>